<accession>A0A919UZR4</accession>
<organism evidence="1 2">
    <name type="scientific">Sphaerisporangium rufum</name>
    <dbReference type="NCBI Taxonomy" id="1381558"/>
    <lineage>
        <taxon>Bacteria</taxon>
        <taxon>Bacillati</taxon>
        <taxon>Actinomycetota</taxon>
        <taxon>Actinomycetes</taxon>
        <taxon>Streptosporangiales</taxon>
        <taxon>Streptosporangiaceae</taxon>
        <taxon>Sphaerisporangium</taxon>
    </lineage>
</organism>
<sequence>MPFITASPTAADIVAGAAPGGPAGAAVDVAIVGAGPAGLAAAARLTGGGYRVALIDAGPRVGDRDRHDPHQATRGHGGAGLFSDGKFSFYPSATALWSLPRAAELRAAYDWTTGVLTAAGLACPPFPDRPEAYAFGDGAWVLKDYPSDYLSLPARLALTEGMVAGVDATVLTGHQVTATAYDPLSDAFTVTMEHDRRRVTLHARRLLVATGRFGPLALDGLTGAWDFHRMEAGVRVEQPERQAFFAGMPQLDPKLRFRDAGRQAEWRTFCVCRSGETVATETGGLWTVSGRSDCPPTGRSNTGFNVRVLDEALAEKLLAPFLASLADPGCHFAIPLAAVRGGDRAARARLEAVYGADLWHLLHDGLQRLIAKFPAIAGEGTTLIGPTLEGVGRYPRVDGDLRLSDVPAWVAGDACGLFRGIIAAMISGHYAAGTLAAALKEAR</sequence>
<dbReference type="Pfam" id="PF13450">
    <property type="entry name" value="NAD_binding_8"/>
    <property type="match status" value="1"/>
</dbReference>
<keyword evidence="2" id="KW-1185">Reference proteome</keyword>
<dbReference type="Gene3D" id="3.50.50.60">
    <property type="entry name" value="FAD/NAD(P)-binding domain"/>
    <property type="match status" value="1"/>
</dbReference>
<dbReference type="InterPro" id="IPR036188">
    <property type="entry name" value="FAD/NAD-bd_sf"/>
</dbReference>
<dbReference type="PANTHER" id="PTHR43106">
    <property type="entry name" value="DEHYDROGENASE-RELATED"/>
    <property type="match status" value="1"/>
</dbReference>
<dbReference type="AlphaFoldDB" id="A0A919UZR4"/>
<dbReference type="EMBL" id="BOOU01000024">
    <property type="protein sequence ID" value="GII76587.1"/>
    <property type="molecule type" value="Genomic_DNA"/>
</dbReference>
<evidence type="ECO:0000313" key="2">
    <source>
        <dbReference type="Proteomes" id="UP000655287"/>
    </source>
</evidence>
<reference evidence="1" key="1">
    <citation type="submission" date="2021-01" db="EMBL/GenBank/DDBJ databases">
        <title>Whole genome shotgun sequence of Sphaerisporangium rufum NBRC 109079.</title>
        <authorList>
            <person name="Komaki H."/>
            <person name="Tamura T."/>
        </authorList>
    </citation>
    <scope>NUCLEOTIDE SEQUENCE</scope>
    <source>
        <strain evidence="1">NBRC 109079</strain>
    </source>
</reference>
<name>A0A919UZR4_9ACTN</name>
<proteinExistence type="predicted"/>
<evidence type="ECO:0000313" key="1">
    <source>
        <dbReference type="EMBL" id="GII76587.1"/>
    </source>
</evidence>
<gene>
    <name evidence="1" type="ORF">Sru01_15690</name>
</gene>
<comment type="caution">
    <text evidence="1">The sequence shown here is derived from an EMBL/GenBank/DDBJ whole genome shotgun (WGS) entry which is preliminary data.</text>
</comment>
<dbReference type="SUPFAM" id="SSF51905">
    <property type="entry name" value="FAD/NAD(P)-binding domain"/>
    <property type="match status" value="1"/>
</dbReference>
<dbReference type="Proteomes" id="UP000655287">
    <property type="component" value="Unassembled WGS sequence"/>
</dbReference>
<dbReference type="PANTHER" id="PTHR43106:SF1">
    <property type="entry name" value="DEHYDROGENASE-RELATED"/>
    <property type="match status" value="1"/>
</dbReference>
<protein>
    <submittedName>
        <fullName evidence="1">Uncharacterized protein</fullName>
    </submittedName>
</protein>
<dbReference type="RefSeq" id="WP_203983217.1">
    <property type="nucleotide sequence ID" value="NZ_BOOU01000024.1"/>
</dbReference>